<evidence type="ECO:0000313" key="1">
    <source>
        <dbReference type="EMBL" id="GAF75692.1"/>
    </source>
</evidence>
<gene>
    <name evidence="1" type="ORF">S01H1_10964</name>
</gene>
<dbReference type="EMBL" id="BARS01005587">
    <property type="protein sequence ID" value="GAF75692.1"/>
    <property type="molecule type" value="Genomic_DNA"/>
</dbReference>
<organism evidence="1">
    <name type="scientific">marine sediment metagenome</name>
    <dbReference type="NCBI Taxonomy" id="412755"/>
    <lineage>
        <taxon>unclassified sequences</taxon>
        <taxon>metagenomes</taxon>
        <taxon>ecological metagenomes</taxon>
    </lineage>
</organism>
<sequence length="99" mass="10805">MDYQAIAIAVMGVVDQIVGAVKRVGMLVASVVNLLTHHFAAVFAHIVLTHAILQVDQVRRTGSFAAGAMILSHLEALRHRLRPKEQAGQNGRNVRPYVL</sequence>
<proteinExistence type="predicted"/>
<protein>
    <submittedName>
        <fullName evidence="1">Uncharacterized protein</fullName>
    </submittedName>
</protein>
<comment type="caution">
    <text evidence="1">The sequence shown here is derived from an EMBL/GenBank/DDBJ whole genome shotgun (WGS) entry which is preliminary data.</text>
</comment>
<reference evidence="1" key="1">
    <citation type="journal article" date="2014" name="Front. Microbiol.">
        <title>High frequency of phylogenetically diverse reductive dehalogenase-homologous genes in deep subseafloor sedimentary metagenomes.</title>
        <authorList>
            <person name="Kawai M."/>
            <person name="Futagami T."/>
            <person name="Toyoda A."/>
            <person name="Takaki Y."/>
            <person name="Nishi S."/>
            <person name="Hori S."/>
            <person name="Arai W."/>
            <person name="Tsubouchi T."/>
            <person name="Morono Y."/>
            <person name="Uchiyama I."/>
            <person name="Ito T."/>
            <person name="Fujiyama A."/>
            <person name="Inagaki F."/>
            <person name="Takami H."/>
        </authorList>
    </citation>
    <scope>NUCLEOTIDE SEQUENCE</scope>
    <source>
        <strain evidence="1">Expedition CK06-06</strain>
    </source>
</reference>
<accession>X0SIH8</accession>
<feature type="non-terminal residue" evidence="1">
    <location>
        <position position="99"/>
    </location>
</feature>
<dbReference type="AlphaFoldDB" id="X0SIH8"/>
<name>X0SIH8_9ZZZZ</name>